<keyword evidence="5" id="KW-1185">Reference proteome</keyword>
<sequence>MVTYETGQSYGEILIATPNNDIILSASLHDVSKTSIEGGDFVYFDRDRNLWRCRFAPQKVGNHTILIFGCKKDDSKRSTSNCTVEFTFDIDHLPATPISYPLTWSHFFDYQLEIIKPVNTRFIDWPPDKNSPYCEILVRSPDDVYVSAKIADSVSSKTIENGDLINFNSQESLWQCLFAPSMNYSSYKLTLFAKRFNENQSNCVAQFDFKQLPKSTLQNYMSFPLTYTPFGEAKCHLFEPLDGILKRGSKIKFRCRIPGAHVVSITVDGQWLKDDPASGMDENHLFQREIQSTIRQTMTELRDNYEKAQRKLETADANFKKKCSTLVEIPQFQHSSHTLLQQNGQLYGLEKFWVFLKYSRQKPKINRKLEEILKNYKNLEDFRVDGASFPQHFFLTKSNYTFEAIAVAVAKNSDTSNSLKPMKKNGAHVFSSGFQFI</sequence>
<evidence type="ECO:0000313" key="3">
    <source>
        <dbReference type="EMBL" id="CAF0995902.1"/>
    </source>
</evidence>
<reference evidence="4" key="1">
    <citation type="submission" date="2021-02" db="EMBL/GenBank/DDBJ databases">
        <authorList>
            <person name="Nowell W R."/>
        </authorList>
    </citation>
    <scope>NUCLEOTIDE SEQUENCE</scope>
</reference>
<evidence type="ECO:0000313" key="5">
    <source>
        <dbReference type="Proteomes" id="UP000663870"/>
    </source>
</evidence>
<evidence type="ECO:0000259" key="2">
    <source>
        <dbReference type="Pfam" id="PF23265"/>
    </source>
</evidence>
<name>A0A814NQG4_9BILA</name>
<comment type="caution">
    <text evidence="4">The sequence shown here is derived from an EMBL/GenBank/DDBJ whole genome shotgun (WGS) entry which is preliminary data.</text>
</comment>
<dbReference type="GO" id="GO:0000339">
    <property type="term" value="F:RNA cap binding"/>
    <property type="evidence" value="ECO:0007669"/>
    <property type="project" value="InterPro"/>
</dbReference>
<dbReference type="AlphaFoldDB" id="A0A814NQG4"/>
<dbReference type="EMBL" id="CAJNOH010000314">
    <property type="protein sequence ID" value="CAF0995902.1"/>
    <property type="molecule type" value="Genomic_DNA"/>
</dbReference>
<evidence type="ECO:0000313" key="4">
    <source>
        <dbReference type="EMBL" id="CAF1096415.1"/>
    </source>
</evidence>
<dbReference type="Pfam" id="PF23265">
    <property type="entry name" value="Ig-like_KY"/>
    <property type="match status" value="2"/>
</dbReference>
<evidence type="ECO:0000256" key="1">
    <source>
        <dbReference type="SAM" id="Coils"/>
    </source>
</evidence>
<dbReference type="Pfam" id="PF21071">
    <property type="entry name" value="LARP1_HEAT"/>
    <property type="match status" value="1"/>
</dbReference>
<feature type="coiled-coil region" evidence="1">
    <location>
        <begin position="291"/>
        <end position="318"/>
    </location>
</feature>
<gene>
    <name evidence="4" type="ORF">JXQ802_LOCUS18972</name>
    <name evidence="3" type="ORF">PYM288_LOCUS14362</name>
</gene>
<dbReference type="Proteomes" id="UP000663870">
    <property type="component" value="Unassembled WGS sequence"/>
</dbReference>
<organism evidence="4 5">
    <name type="scientific">Rotaria sordida</name>
    <dbReference type="NCBI Taxonomy" id="392033"/>
    <lineage>
        <taxon>Eukaryota</taxon>
        <taxon>Metazoa</taxon>
        <taxon>Spiralia</taxon>
        <taxon>Gnathifera</taxon>
        <taxon>Rotifera</taxon>
        <taxon>Eurotatoria</taxon>
        <taxon>Bdelloidea</taxon>
        <taxon>Philodinida</taxon>
        <taxon>Philodinidae</taxon>
        <taxon>Rotaria</taxon>
    </lineage>
</organism>
<proteinExistence type="predicted"/>
<keyword evidence="1" id="KW-0175">Coiled coil</keyword>
<dbReference type="InterPro" id="IPR056564">
    <property type="entry name" value="Ig-like_KY"/>
</dbReference>
<feature type="domain" description="KY-like immunoglobulin-like" evidence="2">
    <location>
        <begin position="12"/>
        <end position="90"/>
    </location>
</feature>
<feature type="domain" description="KY-like immunoglobulin-like" evidence="2">
    <location>
        <begin position="97"/>
        <end position="208"/>
    </location>
</feature>
<dbReference type="Proteomes" id="UP000663854">
    <property type="component" value="Unassembled WGS sequence"/>
</dbReference>
<accession>A0A814NQG4</accession>
<dbReference type="GO" id="GO:0048255">
    <property type="term" value="P:mRNA stabilization"/>
    <property type="evidence" value="ECO:0007669"/>
    <property type="project" value="InterPro"/>
</dbReference>
<protein>
    <recommendedName>
        <fullName evidence="2">KY-like immunoglobulin-like domain-containing protein</fullName>
    </recommendedName>
</protein>
<dbReference type="InterPro" id="IPR006607">
    <property type="entry name" value="DM15"/>
</dbReference>
<dbReference type="EMBL" id="CAJNOL010000510">
    <property type="protein sequence ID" value="CAF1096415.1"/>
    <property type="molecule type" value="Genomic_DNA"/>
</dbReference>